<dbReference type="Pfam" id="PF06500">
    <property type="entry name" value="FrsA-like"/>
    <property type="match status" value="1"/>
</dbReference>
<name>A0ABR4MF16_9PEZI</name>
<evidence type="ECO:0000313" key="2">
    <source>
        <dbReference type="EMBL" id="KAL2886870.1"/>
    </source>
</evidence>
<dbReference type="GeneID" id="98120096"/>
<comment type="caution">
    <text evidence="2">The sequence shown here is derived from an EMBL/GenBank/DDBJ whole genome shotgun (WGS) entry which is preliminary data.</text>
</comment>
<evidence type="ECO:0000256" key="1">
    <source>
        <dbReference type="ARBA" id="ARBA00022801"/>
    </source>
</evidence>
<dbReference type="PANTHER" id="PTHR22946:SF12">
    <property type="entry name" value="CONIDIAL PIGMENT BIOSYNTHESIS PROTEIN AYG1 (AFU_ORTHOLOGUE AFUA_2G17550)"/>
    <property type="match status" value="1"/>
</dbReference>
<gene>
    <name evidence="2" type="ORF">HOO65_060700</name>
</gene>
<dbReference type="Proteomes" id="UP001610728">
    <property type="component" value="Unassembled WGS sequence"/>
</dbReference>
<dbReference type="PANTHER" id="PTHR22946">
    <property type="entry name" value="DIENELACTONE HYDROLASE DOMAIN-CONTAINING PROTEIN-RELATED"/>
    <property type="match status" value="1"/>
</dbReference>
<dbReference type="InterPro" id="IPR050261">
    <property type="entry name" value="FrsA_esterase"/>
</dbReference>
<organism evidence="2 3">
    <name type="scientific">Ceratocystis lukuohia</name>
    <dbReference type="NCBI Taxonomy" id="2019550"/>
    <lineage>
        <taxon>Eukaryota</taxon>
        <taxon>Fungi</taxon>
        <taxon>Dikarya</taxon>
        <taxon>Ascomycota</taxon>
        <taxon>Pezizomycotina</taxon>
        <taxon>Sordariomycetes</taxon>
        <taxon>Hypocreomycetidae</taxon>
        <taxon>Microascales</taxon>
        <taxon>Ceratocystidaceae</taxon>
        <taxon>Ceratocystis</taxon>
    </lineage>
</organism>
<keyword evidence="3" id="KW-1185">Reference proteome</keyword>
<dbReference type="InterPro" id="IPR010520">
    <property type="entry name" value="FrsA-like"/>
</dbReference>
<dbReference type="InterPro" id="IPR029058">
    <property type="entry name" value="AB_hydrolase_fold"/>
</dbReference>
<dbReference type="EMBL" id="JABSNW010000006">
    <property type="protein sequence ID" value="KAL2886870.1"/>
    <property type="molecule type" value="Genomic_DNA"/>
</dbReference>
<evidence type="ECO:0000313" key="3">
    <source>
        <dbReference type="Proteomes" id="UP001610728"/>
    </source>
</evidence>
<accession>A0ABR4MF16</accession>
<dbReference type="Gene3D" id="3.40.50.1820">
    <property type="entry name" value="alpha/beta hydrolase"/>
    <property type="match status" value="1"/>
</dbReference>
<dbReference type="RefSeq" id="XP_070858050.1">
    <property type="nucleotide sequence ID" value="XM_071003864.1"/>
</dbReference>
<reference evidence="2 3" key="1">
    <citation type="submission" date="2020-05" db="EMBL/GenBank/DDBJ databases">
        <title>Ceratocystis lukuohia genome.</title>
        <authorList>
            <person name="Harrington T.C."/>
            <person name="Kim K."/>
            <person name="Mayers C.G."/>
        </authorList>
    </citation>
    <scope>NUCLEOTIDE SEQUENCE [LARGE SCALE GENOMIC DNA]</scope>
    <source>
        <strain evidence="2 3">C4212</strain>
    </source>
</reference>
<proteinExistence type="predicted"/>
<dbReference type="SUPFAM" id="SSF53474">
    <property type="entry name" value="alpha/beta-Hydrolases"/>
    <property type="match status" value="1"/>
</dbReference>
<protein>
    <submittedName>
        <fullName evidence="2">Heptaketide hydrolyase ayg1</fullName>
    </submittedName>
</protein>
<keyword evidence="1" id="KW-0378">Hydrolase</keyword>
<sequence>MKNWMMGKDAFEETAPHHEGMKALWETKWKLVCQRSVYPFQEGKYEDFEPIFQHLIENNINDGYSAEYSLAFVPTAERLDREAEALLETDPAAANKLWLRASAVLRVARLPYFAAYPEPSCPVKLKIFEMQKSIFLKAGSRWKCPVQDLMIPHVYAAGNDWKEIPAYVRTPTNAATQPAPTIILMTGLDGYRCDNSVRCDRFLDRGWASVVVEVPGTGDCPADSADPDSPDRLWTSLLAWMKADGRFDMSKVMVWGGSAGGYYAIRIAHTHKDQLIGVVAQGAGCHYFYDPEWLSKADDHEYPFKLSPAMVRKHGFSSVEEYVNNVQKRFSLLETGILHKESTRLLLVNGTKDGLVPIEDATMLFEYGSPKEARLITDAIHMGYPAANKVVLPWLEDVMAKEIINSV</sequence>